<gene>
    <name evidence="1" type="ORF">MRATA1EN22A_LOCUS28449</name>
</gene>
<reference evidence="1" key="2">
    <citation type="submission" date="2025-03" db="EMBL/GenBank/DDBJ databases">
        <authorList>
            <consortium name="ELIXIR-Norway"/>
            <consortium name="Elixir Norway"/>
        </authorList>
    </citation>
    <scope>NUCLEOTIDE SEQUENCE</scope>
</reference>
<sequence length="199" mass="20039">MGHPRPEGGKPRGGPAGVASGPPPKPALKQEEGMPAGGTHGPARSPADPRSYTGCPGPNGREDVLVAAEGTACGTSWGREGRAPRHGSRPGATGRQAGGREAMSAHGPAAGPRPAVTLHGPSPLFRGSQAWEEAGRPPGPARGALEAPEAPVPVPFWLEAGEAWCPTSAAGRGGLLVEGCPLFSVFDSTVTQNTRTACD</sequence>
<protein>
    <submittedName>
        <fullName evidence="1">Uncharacterized protein</fullName>
    </submittedName>
</protein>
<proteinExistence type="predicted"/>
<dbReference type="EMBL" id="OX596093">
    <property type="protein sequence ID" value="CAN0572295.1"/>
    <property type="molecule type" value="Genomic_DNA"/>
</dbReference>
<dbReference type="Proteomes" id="UP001162501">
    <property type="component" value="Chromosome 9"/>
</dbReference>
<evidence type="ECO:0000313" key="1">
    <source>
        <dbReference type="EMBL" id="CAN0572295.1"/>
    </source>
</evidence>
<evidence type="ECO:0000313" key="2">
    <source>
        <dbReference type="Proteomes" id="UP001162501"/>
    </source>
</evidence>
<organism evidence="1 2">
    <name type="scientific">Rangifer tarandus platyrhynchus</name>
    <name type="common">Svalbard reindeer</name>
    <dbReference type="NCBI Taxonomy" id="3082113"/>
    <lineage>
        <taxon>Eukaryota</taxon>
        <taxon>Metazoa</taxon>
        <taxon>Chordata</taxon>
        <taxon>Craniata</taxon>
        <taxon>Vertebrata</taxon>
        <taxon>Euteleostomi</taxon>
        <taxon>Mammalia</taxon>
        <taxon>Eutheria</taxon>
        <taxon>Laurasiatheria</taxon>
        <taxon>Artiodactyla</taxon>
        <taxon>Ruminantia</taxon>
        <taxon>Pecora</taxon>
        <taxon>Cervidae</taxon>
        <taxon>Odocoileinae</taxon>
        <taxon>Rangifer</taxon>
    </lineage>
</organism>
<accession>A0AC60A936</accession>
<reference evidence="1" key="1">
    <citation type="submission" date="2023-05" db="EMBL/GenBank/DDBJ databases">
        <authorList>
            <consortium name="ELIXIR-Norway"/>
        </authorList>
    </citation>
    <scope>NUCLEOTIDE SEQUENCE</scope>
</reference>
<name>A0AC60A936_RANTA</name>